<dbReference type="CTD" id="9815073"/>
<protein>
    <submittedName>
        <fullName evidence="1">Uncharacterized protein</fullName>
    </submittedName>
</protein>
<proteinExistence type="predicted"/>
<dbReference type="EMBL" id="NMWX01000510">
    <property type="protein sequence ID" value="OZF78636.1"/>
    <property type="molecule type" value="Genomic_DNA"/>
</dbReference>
<keyword evidence="2" id="KW-1185">Reference proteome</keyword>
<feature type="non-terminal residue" evidence="1">
    <location>
        <position position="1"/>
    </location>
</feature>
<gene>
    <name evidence="1" type="ORF">FL82_11426</name>
</gene>
<evidence type="ECO:0000313" key="1">
    <source>
        <dbReference type="EMBL" id="OZF78636.1"/>
    </source>
</evidence>
<dbReference type="OMA" id="QAYSPPI"/>
<sequence length="79" mass="8753">MDISKMDRYAAPVHFSSLPLLTTFLCGVGLLLLAAFTMLQVTATKYNRNFLKELFIAATASIFLGFGSVFLLLWVGIYV</sequence>
<dbReference type="KEGG" id="crq:GCK72_018045"/>
<dbReference type="InterPro" id="IPR007915">
    <property type="entry name" value="TMEM258/Ost5"/>
</dbReference>
<organism evidence="1 2">
    <name type="scientific">Caenorhabditis remanei</name>
    <name type="common">Caenorhabditis vulgaris</name>
    <dbReference type="NCBI Taxonomy" id="31234"/>
    <lineage>
        <taxon>Eukaryota</taxon>
        <taxon>Metazoa</taxon>
        <taxon>Ecdysozoa</taxon>
        <taxon>Nematoda</taxon>
        <taxon>Chromadorea</taxon>
        <taxon>Rhabditida</taxon>
        <taxon>Rhabditina</taxon>
        <taxon>Rhabditomorpha</taxon>
        <taxon>Rhabditoidea</taxon>
        <taxon>Rhabditidae</taxon>
        <taxon>Peloderinae</taxon>
        <taxon>Caenorhabditis</taxon>
    </lineage>
</organism>
<dbReference type="PANTHER" id="PTHR13636">
    <property type="entry name" value="TRANSMEMBRANE PROTEIN 258"/>
    <property type="match status" value="1"/>
</dbReference>
<dbReference type="STRING" id="31234.E3LPK3"/>
<dbReference type="GO" id="GO:0008250">
    <property type="term" value="C:oligosaccharyltransferase complex"/>
    <property type="evidence" value="ECO:0007669"/>
    <property type="project" value="UniProtKB-UniRule"/>
</dbReference>
<dbReference type="HOGENOM" id="CLU_180449_0_0_1"/>
<reference evidence="1" key="1">
    <citation type="submission" date="2017-08" db="EMBL/GenBank/DDBJ databases">
        <authorList>
            <person name="de Groot N.N."/>
        </authorList>
    </citation>
    <scope>NUCLEOTIDE SEQUENCE [LARGE SCALE GENOMIC DNA]</scope>
    <source>
        <strain evidence="1">PX439</strain>
    </source>
</reference>
<dbReference type="Proteomes" id="UP000216624">
    <property type="component" value="Unassembled WGS sequence"/>
</dbReference>
<name>A0A260YYY3_CAERE</name>
<accession>A0A260YYY3</accession>
<dbReference type="eggNOG" id="KOG4452">
    <property type="taxonomic scope" value="Eukaryota"/>
</dbReference>
<comment type="caution">
    <text evidence="1">The sequence shown here is derived from an EMBL/GenBank/DDBJ whole genome shotgun (WGS) entry which is preliminary data.</text>
</comment>
<dbReference type="Pfam" id="PF05251">
    <property type="entry name" value="Ost5"/>
    <property type="match status" value="1"/>
</dbReference>
<dbReference type="GO" id="GO:0006487">
    <property type="term" value="P:protein N-linked glycosylation"/>
    <property type="evidence" value="ECO:0007669"/>
    <property type="project" value="UniProtKB-UniRule"/>
</dbReference>
<evidence type="ECO:0000313" key="2">
    <source>
        <dbReference type="Proteomes" id="UP000216624"/>
    </source>
</evidence>
<dbReference type="OrthoDB" id="18408at2759"/>